<evidence type="ECO:0000313" key="2">
    <source>
        <dbReference type="Proteomes" id="UP000325577"/>
    </source>
</evidence>
<name>A0A5J5ANP3_9ASTE</name>
<sequence>MRSFKRWRSSMLGGGHLRSVSRVRRLIERGKDIVHRIKVGIDDEMWICDFLTFASSEKGLLGQGMVTRGSGMLGEILTLKIGLFMLRHIGVRWLLVYRPKVLAGSSFKVSGGTFGSDGFSGAEDKPGTKWVDQKWRVLARIKVEDMHGSLFLFEFLPEDFYDGLRNHLADVAMDHAPHSGLMIICLALGWELGRWQ</sequence>
<reference evidence="1 2" key="1">
    <citation type="submission" date="2019-09" db="EMBL/GenBank/DDBJ databases">
        <title>A chromosome-level genome assembly of the Chinese tupelo Nyssa sinensis.</title>
        <authorList>
            <person name="Yang X."/>
            <person name="Kang M."/>
            <person name="Yang Y."/>
            <person name="Xiong H."/>
            <person name="Wang M."/>
            <person name="Zhang Z."/>
            <person name="Wang Z."/>
            <person name="Wu H."/>
            <person name="Ma T."/>
            <person name="Liu J."/>
            <person name="Xi Z."/>
        </authorList>
    </citation>
    <scope>NUCLEOTIDE SEQUENCE [LARGE SCALE GENOMIC DNA]</scope>
    <source>
        <strain evidence="1">J267</strain>
        <tissue evidence="1">Leaf</tissue>
    </source>
</reference>
<proteinExistence type="predicted"/>
<gene>
    <name evidence="1" type="ORF">F0562_005375</name>
</gene>
<evidence type="ECO:0000313" key="1">
    <source>
        <dbReference type="EMBL" id="KAA8530691.1"/>
    </source>
</evidence>
<dbReference type="AlphaFoldDB" id="A0A5J5ANP3"/>
<organism evidence="1 2">
    <name type="scientific">Nyssa sinensis</name>
    <dbReference type="NCBI Taxonomy" id="561372"/>
    <lineage>
        <taxon>Eukaryota</taxon>
        <taxon>Viridiplantae</taxon>
        <taxon>Streptophyta</taxon>
        <taxon>Embryophyta</taxon>
        <taxon>Tracheophyta</taxon>
        <taxon>Spermatophyta</taxon>
        <taxon>Magnoliopsida</taxon>
        <taxon>eudicotyledons</taxon>
        <taxon>Gunneridae</taxon>
        <taxon>Pentapetalae</taxon>
        <taxon>asterids</taxon>
        <taxon>Cornales</taxon>
        <taxon>Nyssaceae</taxon>
        <taxon>Nyssa</taxon>
    </lineage>
</organism>
<dbReference type="EMBL" id="CM018043">
    <property type="protein sequence ID" value="KAA8530691.1"/>
    <property type="molecule type" value="Genomic_DNA"/>
</dbReference>
<accession>A0A5J5ANP3</accession>
<keyword evidence="2" id="KW-1185">Reference proteome</keyword>
<dbReference type="Proteomes" id="UP000325577">
    <property type="component" value="Linkage Group LG2"/>
</dbReference>
<protein>
    <submittedName>
        <fullName evidence="1">Uncharacterized protein</fullName>
    </submittedName>
</protein>